<accession>A0AAN7NT96</accession>
<proteinExistence type="predicted"/>
<protein>
    <recommendedName>
        <fullName evidence="1">Reverse transcriptase domain-containing protein</fullName>
    </recommendedName>
</protein>
<comment type="caution">
    <text evidence="2">The sequence shown here is derived from an EMBL/GenBank/DDBJ whole genome shotgun (WGS) entry which is preliminary data.</text>
</comment>
<keyword evidence="3" id="KW-1185">Reference proteome</keyword>
<gene>
    <name evidence="2" type="ORF">QYF61_011826</name>
</gene>
<evidence type="ECO:0000259" key="1">
    <source>
        <dbReference type="Pfam" id="PF00078"/>
    </source>
</evidence>
<dbReference type="InterPro" id="IPR000477">
    <property type="entry name" value="RT_dom"/>
</dbReference>
<dbReference type="EMBL" id="JAUNZN010000001">
    <property type="protein sequence ID" value="KAK4830591.1"/>
    <property type="molecule type" value="Genomic_DNA"/>
</dbReference>
<evidence type="ECO:0000313" key="2">
    <source>
        <dbReference type="EMBL" id="KAK4830591.1"/>
    </source>
</evidence>
<evidence type="ECO:0000313" key="3">
    <source>
        <dbReference type="Proteomes" id="UP001333110"/>
    </source>
</evidence>
<reference evidence="2 3" key="1">
    <citation type="journal article" date="2023" name="J. Hered.">
        <title>Chromosome-level genome of the wood stork (Mycteria americana) provides insight into avian chromosome evolution.</title>
        <authorList>
            <person name="Flamio R. Jr."/>
            <person name="Ramstad K.M."/>
        </authorList>
    </citation>
    <scope>NUCLEOTIDE SEQUENCE [LARGE SCALE GENOMIC DNA]</scope>
    <source>
        <strain evidence="2">JAX WOST 10</strain>
    </source>
</reference>
<organism evidence="2 3">
    <name type="scientific">Mycteria americana</name>
    <name type="common">Wood stork</name>
    <dbReference type="NCBI Taxonomy" id="33587"/>
    <lineage>
        <taxon>Eukaryota</taxon>
        <taxon>Metazoa</taxon>
        <taxon>Chordata</taxon>
        <taxon>Craniata</taxon>
        <taxon>Vertebrata</taxon>
        <taxon>Euteleostomi</taxon>
        <taxon>Archelosauria</taxon>
        <taxon>Archosauria</taxon>
        <taxon>Dinosauria</taxon>
        <taxon>Saurischia</taxon>
        <taxon>Theropoda</taxon>
        <taxon>Coelurosauria</taxon>
        <taxon>Aves</taxon>
        <taxon>Neognathae</taxon>
        <taxon>Neoaves</taxon>
        <taxon>Aequornithes</taxon>
        <taxon>Ciconiiformes</taxon>
        <taxon>Ciconiidae</taxon>
        <taxon>Mycteria</taxon>
    </lineage>
</organism>
<name>A0AAN7NT96_MYCAM</name>
<dbReference type="Pfam" id="PF00078">
    <property type="entry name" value="RVT_1"/>
    <property type="match status" value="1"/>
</dbReference>
<dbReference type="Proteomes" id="UP001333110">
    <property type="component" value="Unassembled WGS sequence"/>
</dbReference>
<feature type="domain" description="Reverse transcriptase" evidence="1">
    <location>
        <begin position="33"/>
        <end position="144"/>
    </location>
</feature>
<dbReference type="AlphaFoldDB" id="A0AAN7NT96"/>
<sequence length="317" mass="35910">MQLDRVLDNLLEAVFPMKVRLSAITHFTSMPNKIMEQILLEDRSKHMEDREVIRDSQHGFTKGKSCLTNLVTFYDGVTASVDKGRAMAVIYLDFSKVFDTVPHNILAGTLERHGFDRWTVRSIRNWLDSCIQRVTVNCSMSKWKPVTSVVGLLENNNKSADDTKLSGAVDMPEGWDAIQQNLDKLEEWAHVNLMRFNEAKCKVLHVDWGSPQYQYRLGDEWIESSLVEKDLVILVDEKLDMSWQHAVVAQKANHILGCINRSMASRLREVILPLYSTCETPLGVLKAALGSPTQERHGPVRAGLEQGHKMRAGTPLL</sequence>
<dbReference type="PANTHER" id="PTHR33332">
    <property type="entry name" value="REVERSE TRANSCRIPTASE DOMAIN-CONTAINING PROTEIN"/>
    <property type="match status" value="1"/>
</dbReference>